<proteinExistence type="predicted"/>
<comment type="caution">
    <text evidence="2">The sequence shown here is derived from an EMBL/GenBank/DDBJ whole genome shotgun (WGS) entry which is preliminary data.</text>
</comment>
<dbReference type="Gene3D" id="1.10.150.690">
    <property type="entry name" value="DUF2063"/>
    <property type="match status" value="1"/>
</dbReference>
<dbReference type="InterPro" id="IPR044922">
    <property type="entry name" value="DUF2063_N_sf"/>
</dbReference>
<dbReference type="RefSeq" id="WP_141273667.1">
    <property type="nucleotide sequence ID" value="NZ_BJLH01000026.1"/>
</dbReference>
<protein>
    <submittedName>
        <fullName evidence="2">DUF2063 domain-containing protein</fullName>
    </submittedName>
</protein>
<reference evidence="2 3" key="1">
    <citation type="submission" date="2019-06" db="EMBL/GenBank/DDBJ databases">
        <title>Whole genome shotgun sequence of Vibrio comitans NBRC 102076.</title>
        <authorList>
            <person name="Hosoyama A."/>
            <person name="Uohara A."/>
            <person name="Ohji S."/>
            <person name="Ichikawa N."/>
        </authorList>
    </citation>
    <scope>NUCLEOTIDE SEQUENCE [LARGE SCALE GENOMIC DNA]</scope>
    <source>
        <strain evidence="2 3">NBRC 102076</strain>
    </source>
</reference>
<dbReference type="AlphaFoldDB" id="A0A4Y3IVH1"/>
<evidence type="ECO:0000313" key="3">
    <source>
        <dbReference type="Proteomes" id="UP000318242"/>
    </source>
</evidence>
<dbReference type="OrthoDB" id="4146344at2"/>
<gene>
    <name evidence="2" type="ORF">VCO01S_38930</name>
</gene>
<evidence type="ECO:0000313" key="2">
    <source>
        <dbReference type="EMBL" id="GEA62700.1"/>
    </source>
</evidence>
<dbReference type="Proteomes" id="UP000318242">
    <property type="component" value="Unassembled WGS sequence"/>
</dbReference>
<dbReference type="InterPro" id="IPR018640">
    <property type="entry name" value="DUF2063"/>
</dbReference>
<sequence>MISLSELQSNFARSLNYQGEVSDCHIHSDHFTDEQRIQIYRNNVIHSFTDVLKAMYPYTLALVGEECFEQIARSHVLNNPSSSGNVSSYGQGFDKTISTFPKVIEAAPYINEVARFEALGDELKLNLHNAIENAHRPLSALNQLDDQQQQKLRLVSKTSARSFESSYSIFDLIEAIDRNSFSDLQLNQSQYGYVQATRNGTLHFYQLEHNEYLLLRAIENKQPLSEINEQLLPSIPSLVDRMLIAGFV</sequence>
<organism evidence="2 3">
    <name type="scientific">Vibrio comitans NBRC 102076</name>
    <dbReference type="NCBI Taxonomy" id="1219078"/>
    <lineage>
        <taxon>Bacteria</taxon>
        <taxon>Pseudomonadati</taxon>
        <taxon>Pseudomonadota</taxon>
        <taxon>Gammaproteobacteria</taxon>
        <taxon>Vibrionales</taxon>
        <taxon>Vibrionaceae</taxon>
        <taxon>Vibrio</taxon>
    </lineage>
</organism>
<dbReference type="Pfam" id="PF09836">
    <property type="entry name" value="DUF2063"/>
    <property type="match status" value="1"/>
</dbReference>
<feature type="domain" description="Putative DNA-binding" evidence="1">
    <location>
        <begin position="6"/>
        <end position="93"/>
    </location>
</feature>
<keyword evidence="3" id="KW-1185">Reference proteome</keyword>
<evidence type="ECO:0000259" key="1">
    <source>
        <dbReference type="Pfam" id="PF09836"/>
    </source>
</evidence>
<accession>A0A4Y3IVH1</accession>
<name>A0A4Y3IVH1_9VIBR</name>
<dbReference type="EMBL" id="BJLH01000026">
    <property type="protein sequence ID" value="GEA62700.1"/>
    <property type="molecule type" value="Genomic_DNA"/>
</dbReference>